<dbReference type="Proteomes" id="UP000886842">
    <property type="component" value="Unassembled WGS sequence"/>
</dbReference>
<dbReference type="GO" id="GO:0046452">
    <property type="term" value="P:dihydrofolate metabolic process"/>
    <property type="evidence" value="ECO:0007669"/>
    <property type="project" value="TreeGrafter"/>
</dbReference>
<dbReference type="Pfam" id="PF00186">
    <property type="entry name" value="DHFR_1"/>
    <property type="match status" value="1"/>
</dbReference>
<keyword evidence="6 7" id="KW-0560">Oxidoreductase</keyword>
<dbReference type="PIRSF" id="PIRSF000194">
    <property type="entry name" value="DHFR"/>
    <property type="match status" value="1"/>
</dbReference>
<dbReference type="CDD" id="cd00209">
    <property type="entry name" value="DHFR"/>
    <property type="match status" value="1"/>
</dbReference>
<organism evidence="9 10">
    <name type="scientific">Candidatus Avipropionibacterium avicola</name>
    <dbReference type="NCBI Taxonomy" id="2840701"/>
    <lineage>
        <taxon>Bacteria</taxon>
        <taxon>Bacillati</taxon>
        <taxon>Actinomycetota</taxon>
        <taxon>Actinomycetes</taxon>
        <taxon>Propionibacteriales</taxon>
        <taxon>Propionibacteriaceae</taxon>
        <taxon>Propionibacteriaceae incertae sedis</taxon>
        <taxon>Candidatus Avipropionibacterium</taxon>
    </lineage>
</organism>
<dbReference type="InterPro" id="IPR012259">
    <property type="entry name" value="DHFR"/>
</dbReference>
<dbReference type="GO" id="GO:0004146">
    <property type="term" value="F:dihydrofolate reductase activity"/>
    <property type="evidence" value="ECO:0007669"/>
    <property type="project" value="UniProtKB-EC"/>
</dbReference>
<reference evidence="9" key="1">
    <citation type="submission" date="2020-10" db="EMBL/GenBank/DDBJ databases">
        <authorList>
            <person name="Gilroy R."/>
        </authorList>
    </citation>
    <scope>NUCLEOTIDE SEQUENCE</scope>
    <source>
        <strain evidence="9">ChiGjej1B1-24693</strain>
    </source>
</reference>
<name>A0A9D1GVS8_9ACTN</name>
<dbReference type="PANTHER" id="PTHR48069">
    <property type="entry name" value="DIHYDROFOLATE REDUCTASE"/>
    <property type="match status" value="1"/>
</dbReference>
<dbReference type="EMBL" id="DVLP01000078">
    <property type="protein sequence ID" value="HIT74484.1"/>
    <property type="molecule type" value="Genomic_DNA"/>
</dbReference>
<dbReference type="EC" id="1.5.1.3" evidence="3 7"/>
<dbReference type="PRINTS" id="PR00070">
    <property type="entry name" value="DHFR"/>
</dbReference>
<keyword evidence="4 7" id="KW-0554">One-carbon metabolism</keyword>
<evidence type="ECO:0000256" key="1">
    <source>
        <dbReference type="ARBA" id="ARBA00004903"/>
    </source>
</evidence>
<comment type="function">
    <text evidence="7">Key enzyme in folate metabolism. Catalyzes an essential reaction for de novo glycine and purine synthesis, and for DNA precursor synthesis.</text>
</comment>
<evidence type="ECO:0000313" key="9">
    <source>
        <dbReference type="EMBL" id="HIT74484.1"/>
    </source>
</evidence>
<sequence>MVAVAAVCANGVIGADGDQPWSHPDDFARFKALTRGHVMVMGRKTYDAIGRALPGRHTIVLTRDRDWRPHGKGAETVRTVADLPAALELAGRDWPEAGIAVLGGGQIYRLAMPVTTRLEITEVEAELPGDTTFPAIDPDQWAETARTAADGFSWVTYRRR</sequence>
<dbReference type="GO" id="GO:0050661">
    <property type="term" value="F:NADP binding"/>
    <property type="evidence" value="ECO:0007669"/>
    <property type="project" value="InterPro"/>
</dbReference>
<keyword evidence="5 7" id="KW-0521">NADP</keyword>
<gene>
    <name evidence="9" type="ORF">IAA98_02760</name>
</gene>
<proteinExistence type="inferred from homology"/>
<reference evidence="9" key="2">
    <citation type="journal article" date="2021" name="PeerJ">
        <title>Extensive microbial diversity within the chicken gut microbiome revealed by metagenomics and culture.</title>
        <authorList>
            <person name="Gilroy R."/>
            <person name="Ravi A."/>
            <person name="Getino M."/>
            <person name="Pursley I."/>
            <person name="Horton D.L."/>
            <person name="Alikhan N.F."/>
            <person name="Baker D."/>
            <person name="Gharbi K."/>
            <person name="Hall N."/>
            <person name="Watson M."/>
            <person name="Adriaenssens E.M."/>
            <person name="Foster-Nyarko E."/>
            <person name="Jarju S."/>
            <person name="Secka A."/>
            <person name="Antonio M."/>
            <person name="Oren A."/>
            <person name="Chaudhuri R.R."/>
            <person name="La Ragione R."/>
            <person name="Hildebrand F."/>
            <person name="Pallen M.J."/>
        </authorList>
    </citation>
    <scope>NUCLEOTIDE SEQUENCE</scope>
    <source>
        <strain evidence="9">ChiGjej1B1-24693</strain>
    </source>
</reference>
<feature type="domain" description="DHFR" evidence="8">
    <location>
        <begin position="1"/>
        <end position="160"/>
    </location>
</feature>
<dbReference type="GO" id="GO:0006730">
    <property type="term" value="P:one-carbon metabolic process"/>
    <property type="evidence" value="ECO:0007669"/>
    <property type="project" value="UniProtKB-KW"/>
</dbReference>
<dbReference type="InterPro" id="IPR024072">
    <property type="entry name" value="DHFR-like_dom_sf"/>
</dbReference>
<evidence type="ECO:0000259" key="8">
    <source>
        <dbReference type="PROSITE" id="PS51330"/>
    </source>
</evidence>
<evidence type="ECO:0000256" key="5">
    <source>
        <dbReference type="ARBA" id="ARBA00022857"/>
    </source>
</evidence>
<evidence type="ECO:0000256" key="4">
    <source>
        <dbReference type="ARBA" id="ARBA00022563"/>
    </source>
</evidence>
<comment type="caution">
    <text evidence="9">The sequence shown here is derived from an EMBL/GenBank/DDBJ whole genome shotgun (WGS) entry which is preliminary data.</text>
</comment>
<evidence type="ECO:0000256" key="3">
    <source>
        <dbReference type="ARBA" id="ARBA00012856"/>
    </source>
</evidence>
<dbReference type="AlphaFoldDB" id="A0A9D1GVS8"/>
<dbReference type="SUPFAM" id="SSF53597">
    <property type="entry name" value="Dihydrofolate reductase-like"/>
    <property type="match status" value="1"/>
</dbReference>
<dbReference type="GO" id="GO:0046654">
    <property type="term" value="P:tetrahydrofolate biosynthetic process"/>
    <property type="evidence" value="ECO:0007669"/>
    <property type="project" value="InterPro"/>
</dbReference>
<comment type="similarity">
    <text evidence="2 7">Belongs to the dihydrofolate reductase family.</text>
</comment>
<accession>A0A9D1GVS8</accession>
<evidence type="ECO:0000313" key="10">
    <source>
        <dbReference type="Proteomes" id="UP000886842"/>
    </source>
</evidence>
<protein>
    <recommendedName>
        <fullName evidence="3 7">Dihydrofolate reductase</fullName>
        <ecNumber evidence="3 7">1.5.1.3</ecNumber>
    </recommendedName>
</protein>
<dbReference type="PROSITE" id="PS51330">
    <property type="entry name" value="DHFR_2"/>
    <property type="match status" value="1"/>
</dbReference>
<dbReference type="InterPro" id="IPR001796">
    <property type="entry name" value="DHFR_dom"/>
</dbReference>
<dbReference type="GO" id="GO:0005829">
    <property type="term" value="C:cytosol"/>
    <property type="evidence" value="ECO:0007669"/>
    <property type="project" value="TreeGrafter"/>
</dbReference>
<comment type="pathway">
    <text evidence="1 7">Cofactor biosynthesis; tetrahydrofolate biosynthesis; 5,6,7,8-tetrahydrofolate from 7,8-dihydrofolate: step 1/1.</text>
</comment>
<dbReference type="Gene3D" id="3.40.430.10">
    <property type="entry name" value="Dihydrofolate Reductase, subunit A"/>
    <property type="match status" value="1"/>
</dbReference>
<comment type="catalytic activity">
    <reaction evidence="7">
        <text>(6S)-5,6,7,8-tetrahydrofolate + NADP(+) = 7,8-dihydrofolate + NADPH + H(+)</text>
        <dbReference type="Rhea" id="RHEA:15009"/>
        <dbReference type="ChEBI" id="CHEBI:15378"/>
        <dbReference type="ChEBI" id="CHEBI:57451"/>
        <dbReference type="ChEBI" id="CHEBI:57453"/>
        <dbReference type="ChEBI" id="CHEBI:57783"/>
        <dbReference type="ChEBI" id="CHEBI:58349"/>
        <dbReference type="EC" id="1.5.1.3"/>
    </reaction>
</comment>
<evidence type="ECO:0000256" key="7">
    <source>
        <dbReference type="PIRNR" id="PIRNR000194"/>
    </source>
</evidence>
<evidence type="ECO:0000256" key="6">
    <source>
        <dbReference type="ARBA" id="ARBA00023002"/>
    </source>
</evidence>
<evidence type="ECO:0000256" key="2">
    <source>
        <dbReference type="ARBA" id="ARBA00009539"/>
    </source>
</evidence>
<dbReference type="GO" id="GO:0046655">
    <property type="term" value="P:folic acid metabolic process"/>
    <property type="evidence" value="ECO:0007669"/>
    <property type="project" value="TreeGrafter"/>
</dbReference>
<dbReference type="PANTHER" id="PTHR48069:SF3">
    <property type="entry name" value="DIHYDROFOLATE REDUCTASE"/>
    <property type="match status" value="1"/>
</dbReference>